<protein>
    <submittedName>
        <fullName evidence="1">Uncharacterized protein</fullName>
    </submittedName>
</protein>
<evidence type="ECO:0000313" key="2">
    <source>
        <dbReference type="Proteomes" id="UP000194469"/>
    </source>
</evidence>
<dbReference type="EMBL" id="FXWL01000001">
    <property type="protein sequence ID" value="SMQ60039.1"/>
    <property type="molecule type" value="Genomic_DNA"/>
</dbReference>
<organism evidence="1 2">
    <name type="scientific">Sphingopyxis terrae subsp. ummariensis</name>
    <dbReference type="NCBI Taxonomy" id="429001"/>
    <lineage>
        <taxon>Bacteria</taxon>
        <taxon>Pseudomonadati</taxon>
        <taxon>Pseudomonadota</taxon>
        <taxon>Alphaproteobacteria</taxon>
        <taxon>Sphingomonadales</taxon>
        <taxon>Sphingomonadaceae</taxon>
        <taxon>Sphingopyxis</taxon>
    </lineage>
</organism>
<evidence type="ECO:0000313" key="1">
    <source>
        <dbReference type="EMBL" id="SMQ60039.1"/>
    </source>
</evidence>
<keyword evidence="2" id="KW-1185">Reference proteome</keyword>
<sequence>MRIDRASAPALVMDPAPGFDPDLPHDMVHFVVEALLGLKGGVFGQIAAGGDAGSFHIGAPEGADARTHRRAARKQAAKGAALMKGQGREGELSELAAFLFDIGWRSRTRPDSASQRAAVDEAARVCTTLSSDERARIDAVRADVFAAFDTVSKAWRGLRCGEALVLEWPTLRRVDHPIG</sequence>
<dbReference type="AlphaFoldDB" id="A0A1Y6EC70"/>
<accession>A0A1Y6EC70</accession>
<proteinExistence type="predicted"/>
<gene>
    <name evidence="1" type="ORF">SAMN06295984_0361</name>
</gene>
<dbReference type="Proteomes" id="UP000194469">
    <property type="component" value="Unassembled WGS sequence"/>
</dbReference>
<name>A0A1Y6EC70_9SPHN</name>
<reference evidence="2" key="1">
    <citation type="submission" date="2017-04" db="EMBL/GenBank/DDBJ databases">
        <authorList>
            <person name="Varghese N."/>
            <person name="Submissions S."/>
        </authorList>
    </citation>
    <scope>NUCLEOTIDE SEQUENCE [LARGE SCALE GENOMIC DNA]</scope>
    <source>
        <strain evidence="2">UI2</strain>
    </source>
</reference>